<dbReference type="STRING" id="1173701.A0A066XF47"/>
<organism evidence="3 4">
    <name type="scientific">Colletotrichum sublineola</name>
    <name type="common">Sorghum anthracnose fungus</name>
    <dbReference type="NCBI Taxonomy" id="1173701"/>
    <lineage>
        <taxon>Eukaryota</taxon>
        <taxon>Fungi</taxon>
        <taxon>Dikarya</taxon>
        <taxon>Ascomycota</taxon>
        <taxon>Pezizomycotina</taxon>
        <taxon>Sordariomycetes</taxon>
        <taxon>Hypocreomycetidae</taxon>
        <taxon>Glomerellales</taxon>
        <taxon>Glomerellaceae</taxon>
        <taxon>Colletotrichum</taxon>
        <taxon>Colletotrichum graminicola species complex</taxon>
    </lineage>
</organism>
<dbReference type="Proteomes" id="UP000027238">
    <property type="component" value="Unassembled WGS sequence"/>
</dbReference>
<dbReference type="OMA" id="TTPGHNC"/>
<evidence type="ECO:0000256" key="1">
    <source>
        <dbReference type="SAM" id="MobiDB-lite"/>
    </source>
</evidence>
<comment type="caution">
    <text evidence="3">The sequence shown here is derived from an EMBL/GenBank/DDBJ whole genome shotgun (WGS) entry which is preliminary data.</text>
</comment>
<feature type="compositionally biased region" description="Basic and acidic residues" evidence="1">
    <location>
        <begin position="142"/>
        <end position="153"/>
    </location>
</feature>
<accession>A0A066XF47</accession>
<dbReference type="OrthoDB" id="4851607at2759"/>
<feature type="compositionally biased region" description="Basic residues" evidence="1">
    <location>
        <begin position="116"/>
        <end position="128"/>
    </location>
</feature>
<feature type="compositionally biased region" description="Polar residues" evidence="1">
    <location>
        <begin position="71"/>
        <end position="85"/>
    </location>
</feature>
<reference evidence="4" key="1">
    <citation type="journal article" date="2014" name="Genome Announc.">
        <title>Draft genome sequence of Colletotrichum sublineola, a destructive pathogen of cultivated sorghum.</title>
        <authorList>
            <person name="Baroncelli R."/>
            <person name="Sanz-Martin J.M."/>
            <person name="Rech G.E."/>
            <person name="Sukno S.A."/>
            <person name="Thon M.R."/>
        </authorList>
    </citation>
    <scope>NUCLEOTIDE SEQUENCE [LARGE SCALE GENOMIC DNA]</scope>
    <source>
        <strain evidence="4">TX430BB</strain>
    </source>
</reference>
<name>A0A066XF47_COLSU</name>
<gene>
    <name evidence="3" type="ORF">CSUB01_09514</name>
</gene>
<dbReference type="Pfam" id="PF22980">
    <property type="entry name" value="Myb_DNA-bind_8"/>
    <property type="match status" value="1"/>
</dbReference>
<proteinExistence type="predicted"/>
<dbReference type="HOGENOM" id="CLU_136884_0_0_1"/>
<dbReference type="EMBL" id="JMSE01001110">
    <property type="protein sequence ID" value="KDN64635.1"/>
    <property type="molecule type" value="Genomic_DNA"/>
</dbReference>
<feature type="region of interest" description="Disordered" evidence="1">
    <location>
        <begin position="69"/>
        <end position="161"/>
    </location>
</feature>
<sequence>MPPKKTPIDTTATTPGHNCNNSEIALMLAILRQIDRPAIDMDALAETVGAASVNAARMRISAAASKHGWFGNSTTAATGNVSSPATPRVKNTVGSGGRKKKATADESDSEELQTPSKKKRRTTKAKRAFKAEPAEISNANELRGDREQNDAPKELNSNDGV</sequence>
<feature type="domain" description="Myb-like DNA-binding" evidence="2">
    <location>
        <begin position="23"/>
        <end position="62"/>
    </location>
</feature>
<protein>
    <recommendedName>
        <fullName evidence="2">Myb-like DNA-binding domain-containing protein</fullName>
    </recommendedName>
</protein>
<dbReference type="InterPro" id="IPR054505">
    <property type="entry name" value="Myb_DNA-bind_8"/>
</dbReference>
<evidence type="ECO:0000313" key="4">
    <source>
        <dbReference type="Proteomes" id="UP000027238"/>
    </source>
</evidence>
<dbReference type="AlphaFoldDB" id="A0A066XF47"/>
<dbReference type="eggNOG" id="ENOG502T5QN">
    <property type="taxonomic scope" value="Eukaryota"/>
</dbReference>
<keyword evidence="4" id="KW-1185">Reference proteome</keyword>
<evidence type="ECO:0000259" key="2">
    <source>
        <dbReference type="Pfam" id="PF22980"/>
    </source>
</evidence>
<evidence type="ECO:0000313" key="3">
    <source>
        <dbReference type="EMBL" id="KDN64635.1"/>
    </source>
</evidence>